<dbReference type="PANTHER" id="PTHR24203:SF45">
    <property type="entry name" value="ANKYRIN REPEAT DOMAIN 6"/>
    <property type="match status" value="1"/>
</dbReference>
<accession>A0ABN7PMM6</accession>
<dbReference type="PANTHER" id="PTHR24203">
    <property type="entry name" value="ANKYRIN REPEAT FAMILY PROTEIN"/>
    <property type="match status" value="1"/>
</dbReference>
<dbReference type="PROSITE" id="PS50297">
    <property type="entry name" value="ANK_REP_REGION"/>
    <property type="match status" value="3"/>
</dbReference>
<dbReference type="SUPFAM" id="SSF48403">
    <property type="entry name" value="Ankyrin repeat"/>
    <property type="match status" value="1"/>
</dbReference>
<sequence>MCQESKLQWRSVEEAISDQGTITSEEEVASGSDSEVRMRGQPSAAIWARDHVTECLRALPGGDELWTMLEARNIEAAATHSYGATTGLLLAAWRGDHIALSDILNTRASISIVDVEGRTPLHLAACSGSAACVDLLLRRGANAQSWDTQRVATPLMCAASVGSLPCVKLLLQAGAEVNAGLTRCSALHYAVQSGATECARELLKEGASPNTPQVHILLQDKQSYFPTGVNIIVSPKNTNYQGPNFDNLKIVKT</sequence>
<evidence type="ECO:0000256" key="1">
    <source>
        <dbReference type="ARBA" id="ARBA00022737"/>
    </source>
</evidence>
<gene>
    <name evidence="4" type="ORF">TPAB3V08_LOCUS13678</name>
</gene>
<dbReference type="InterPro" id="IPR002110">
    <property type="entry name" value="Ankyrin_rpt"/>
</dbReference>
<protein>
    <recommendedName>
        <fullName evidence="6">Ankyrin repeat and SOCS box protein 9</fullName>
    </recommendedName>
</protein>
<dbReference type="InterPro" id="IPR036770">
    <property type="entry name" value="Ankyrin_rpt-contain_sf"/>
</dbReference>
<keyword evidence="2 3" id="KW-0040">ANK repeat</keyword>
<feature type="repeat" description="ANK" evidence="3">
    <location>
        <begin position="116"/>
        <end position="148"/>
    </location>
</feature>
<evidence type="ECO:0000256" key="2">
    <source>
        <dbReference type="ARBA" id="ARBA00023043"/>
    </source>
</evidence>
<keyword evidence="5" id="KW-1185">Reference proteome</keyword>
<proteinExistence type="predicted"/>
<dbReference type="Pfam" id="PF00023">
    <property type="entry name" value="Ank"/>
    <property type="match status" value="1"/>
</dbReference>
<organism evidence="4 5">
    <name type="scientific">Timema podura</name>
    <name type="common">Walking stick</name>
    <dbReference type="NCBI Taxonomy" id="61482"/>
    <lineage>
        <taxon>Eukaryota</taxon>
        <taxon>Metazoa</taxon>
        <taxon>Ecdysozoa</taxon>
        <taxon>Arthropoda</taxon>
        <taxon>Hexapoda</taxon>
        <taxon>Insecta</taxon>
        <taxon>Pterygota</taxon>
        <taxon>Neoptera</taxon>
        <taxon>Polyneoptera</taxon>
        <taxon>Phasmatodea</taxon>
        <taxon>Timematodea</taxon>
        <taxon>Timematoidea</taxon>
        <taxon>Timematidae</taxon>
        <taxon>Timema</taxon>
    </lineage>
</organism>
<reference evidence="4" key="1">
    <citation type="submission" date="2021-03" db="EMBL/GenBank/DDBJ databases">
        <authorList>
            <person name="Tran Van P."/>
        </authorList>
    </citation>
    <scope>NUCLEOTIDE SEQUENCE</scope>
</reference>
<dbReference type="Pfam" id="PF12796">
    <property type="entry name" value="Ank_2"/>
    <property type="match status" value="1"/>
</dbReference>
<feature type="repeat" description="ANK" evidence="3">
    <location>
        <begin position="150"/>
        <end position="182"/>
    </location>
</feature>
<dbReference type="EMBL" id="CAJPIN010058217">
    <property type="protein sequence ID" value="CAG2066735.1"/>
    <property type="molecule type" value="Genomic_DNA"/>
</dbReference>
<dbReference type="Gene3D" id="1.25.40.20">
    <property type="entry name" value="Ankyrin repeat-containing domain"/>
    <property type="match status" value="1"/>
</dbReference>
<name>A0ABN7PMM6_TIMPD</name>
<keyword evidence="1" id="KW-0677">Repeat</keyword>
<evidence type="ECO:0000313" key="5">
    <source>
        <dbReference type="Proteomes" id="UP001153148"/>
    </source>
</evidence>
<dbReference type="PRINTS" id="PR01415">
    <property type="entry name" value="ANKYRIN"/>
</dbReference>
<evidence type="ECO:0000256" key="3">
    <source>
        <dbReference type="PROSITE-ProRule" id="PRU00023"/>
    </source>
</evidence>
<dbReference type="PROSITE" id="PS50088">
    <property type="entry name" value="ANK_REPEAT"/>
    <property type="match status" value="3"/>
</dbReference>
<comment type="caution">
    <text evidence="4">The sequence shown here is derived from an EMBL/GenBank/DDBJ whole genome shotgun (WGS) entry which is preliminary data.</text>
</comment>
<feature type="repeat" description="ANK" evidence="3">
    <location>
        <begin position="182"/>
        <end position="214"/>
    </location>
</feature>
<dbReference type="SMART" id="SM00248">
    <property type="entry name" value="ANK"/>
    <property type="match status" value="4"/>
</dbReference>
<dbReference type="Proteomes" id="UP001153148">
    <property type="component" value="Unassembled WGS sequence"/>
</dbReference>
<evidence type="ECO:0000313" key="4">
    <source>
        <dbReference type="EMBL" id="CAG2066735.1"/>
    </source>
</evidence>
<evidence type="ECO:0008006" key="6">
    <source>
        <dbReference type="Google" id="ProtNLM"/>
    </source>
</evidence>